<organism evidence="2">
    <name type="scientific">Brassica cretica</name>
    <name type="common">Mustard</name>
    <dbReference type="NCBI Taxonomy" id="69181"/>
    <lineage>
        <taxon>Eukaryota</taxon>
        <taxon>Viridiplantae</taxon>
        <taxon>Streptophyta</taxon>
        <taxon>Embryophyta</taxon>
        <taxon>Tracheophyta</taxon>
        <taxon>Spermatophyta</taxon>
        <taxon>Magnoliopsida</taxon>
        <taxon>eudicotyledons</taxon>
        <taxon>Gunneridae</taxon>
        <taxon>Pentapetalae</taxon>
        <taxon>rosids</taxon>
        <taxon>malvids</taxon>
        <taxon>Brassicales</taxon>
        <taxon>Brassicaceae</taxon>
        <taxon>Brassiceae</taxon>
        <taxon>Brassica</taxon>
    </lineage>
</organism>
<dbReference type="GO" id="GO:0004523">
    <property type="term" value="F:RNA-DNA hybrid ribonuclease activity"/>
    <property type="evidence" value="ECO:0007669"/>
    <property type="project" value="InterPro"/>
</dbReference>
<dbReference type="Gene3D" id="3.30.420.10">
    <property type="entry name" value="Ribonuclease H-like superfamily/Ribonuclease H"/>
    <property type="match status" value="1"/>
</dbReference>
<evidence type="ECO:0000259" key="1">
    <source>
        <dbReference type="Pfam" id="PF13456"/>
    </source>
</evidence>
<name>A0A8S9K2B6_BRACR</name>
<sequence>MSFCGSSVDARSSPCSIRLCIMPLLRGGYPRGLGGGAAGLGWLFDYTQSNERVSCSKFLPYISSPLMAEALALREVLLSSKHSLLSKVWFRSDSQGLITAINSKIYPVELYGVLSDIEFLSSSFSFIAFSFIPRAQNMLADSLAKNTLRTARLY</sequence>
<evidence type="ECO:0000313" key="2">
    <source>
        <dbReference type="EMBL" id="KAF2588484.1"/>
    </source>
</evidence>
<dbReference type="InterPro" id="IPR002156">
    <property type="entry name" value="RNaseH_domain"/>
</dbReference>
<comment type="caution">
    <text evidence="2">The sequence shown here is derived from an EMBL/GenBank/DDBJ whole genome shotgun (WGS) entry which is preliminary data.</text>
</comment>
<dbReference type="InterPro" id="IPR036397">
    <property type="entry name" value="RNaseH_sf"/>
</dbReference>
<dbReference type="CDD" id="cd06222">
    <property type="entry name" value="RNase_H_like"/>
    <property type="match status" value="1"/>
</dbReference>
<dbReference type="PANTHER" id="PTHR47074">
    <property type="entry name" value="BNAC02G40300D PROTEIN"/>
    <property type="match status" value="1"/>
</dbReference>
<protein>
    <recommendedName>
        <fullName evidence="1">RNase H type-1 domain-containing protein</fullName>
    </recommendedName>
</protein>
<accession>A0A8S9K2B6</accession>
<reference evidence="2" key="1">
    <citation type="submission" date="2019-12" db="EMBL/GenBank/DDBJ databases">
        <title>Genome sequencing and annotation of Brassica cretica.</title>
        <authorList>
            <person name="Studholme D.J."/>
            <person name="Sarris P.F."/>
        </authorList>
    </citation>
    <scope>NUCLEOTIDE SEQUENCE</scope>
    <source>
        <strain evidence="2">PFS-102/07</strain>
        <tissue evidence="2">Leaf</tissue>
    </source>
</reference>
<dbReference type="GO" id="GO:0003676">
    <property type="term" value="F:nucleic acid binding"/>
    <property type="evidence" value="ECO:0007669"/>
    <property type="project" value="InterPro"/>
</dbReference>
<gene>
    <name evidence="2" type="ORF">F2Q70_00041006</name>
</gene>
<dbReference type="EMBL" id="QGKY02000190">
    <property type="protein sequence ID" value="KAF2588484.1"/>
    <property type="molecule type" value="Genomic_DNA"/>
</dbReference>
<dbReference type="Pfam" id="PF13456">
    <property type="entry name" value="RVT_3"/>
    <property type="match status" value="1"/>
</dbReference>
<feature type="domain" description="RNase H type-1" evidence="1">
    <location>
        <begin position="36"/>
        <end position="146"/>
    </location>
</feature>
<dbReference type="InterPro" id="IPR044730">
    <property type="entry name" value="RNase_H-like_dom_plant"/>
</dbReference>
<dbReference type="InterPro" id="IPR012337">
    <property type="entry name" value="RNaseH-like_sf"/>
</dbReference>
<dbReference type="AlphaFoldDB" id="A0A8S9K2B6"/>
<dbReference type="PANTHER" id="PTHR47074:SF49">
    <property type="entry name" value="POLYNUCLEOTIDYL TRANSFERASE, RIBONUCLEASE H-LIKE SUPERFAMILY PROTEIN"/>
    <property type="match status" value="1"/>
</dbReference>
<dbReference type="InterPro" id="IPR052929">
    <property type="entry name" value="RNase_H-like_EbsB-rel"/>
</dbReference>
<dbReference type="SUPFAM" id="SSF53098">
    <property type="entry name" value="Ribonuclease H-like"/>
    <property type="match status" value="1"/>
</dbReference>
<proteinExistence type="predicted"/>